<dbReference type="InterPro" id="IPR017900">
    <property type="entry name" value="4Fe4S_Fe_S_CS"/>
</dbReference>
<dbReference type="PROSITE" id="PS00198">
    <property type="entry name" value="4FE4S_FER_1"/>
    <property type="match status" value="1"/>
</dbReference>
<comment type="caution">
    <text evidence="6">The sequence shown here is derived from an EMBL/GenBank/DDBJ whole genome shotgun (WGS) entry which is preliminary data.</text>
</comment>
<dbReference type="eggNOG" id="COG0437">
    <property type="taxonomic scope" value="Bacteria"/>
</dbReference>
<evidence type="ECO:0000313" key="6">
    <source>
        <dbReference type="EMBL" id="EDY16571.1"/>
    </source>
</evidence>
<keyword evidence="3" id="KW-0408">Iron</keyword>
<evidence type="ECO:0000259" key="5">
    <source>
        <dbReference type="PROSITE" id="PS51379"/>
    </source>
</evidence>
<dbReference type="PANTHER" id="PTHR43177:SF3">
    <property type="entry name" value="PROTEIN NRFC HOMOLOG"/>
    <property type="match status" value="1"/>
</dbReference>
<dbReference type="CDD" id="cd16369">
    <property type="entry name" value="DMSOR_beta_like"/>
    <property type="match status" value="1"/>
</dbReference>
<dbReference type="SUPFAM" id="SSF54862">
    <property type="entry name" value="4Fe-4S ferredoxins"/>
    <property type="match status" value="1"/>
</dbReference>
<sequence>MNTAFQGNEFFLDPSRCIGCKACVQACAECGTHRGQSMIHLEYVHRATGVQTAPVVCMHCEDPTCARVCPADAIKQDDHGIVHSAAKPRCVACSNCVIACPFGVPKMKVELDLMMKCDMCYDRTSVGKKPMCATVCPSGALYYGPRETIGNLRRETPVNEFQFGRQTVRTKVNIMTAPDVKALPFEVLDFLPWEGKDFDPFELSRPGAPDAASAAVWDDAGLGPRCSGNCTCH</sequence>
<feature type="domain" description="4Fe-4S ferredoxin-type" evidence="5">
    <location>
        <begin position="48"/>
        <end position="79"/>
    </location>
</feature>
<dbReference type="GO" id="GO:0046872">
    <property type="term" value="F:metal ion binding"/>
    <property type="evidence" value="ECO:0007669"/>
    <property type="project" value="UniProtKB-KW"/>
</dbReference>
<dbReference type="PANTHER" id="PTHR43177">
    <property type="entry name" value="PROTEIN NRFC"/>
    <property type="match status" value="1"/>
</dbReference>
<evidence type="ECO:0000256" key="3">
    <source>
        <dbReference type="ARBA" id="ARBA00023004"/>
    </source>
</evidence>
<name>B4DAB0_9BACT</name>
<dbReference type="GO" id="GO:0051539">
    <property type="term" value="F:4 iron, 4 sulfur cluster binding"/>
    <property type="evidence" value="ECO:0007669"/>
    <property type="project" value="UniProtKB-KW"/>
</dbReference>
<protein>
    <submittedName>
        <fullName evidence="6">4Fe-4S ferredoxin, iron-sulfur binding domain protein</fullName>
    </submittedName>
</protein>
<feature type="domain" description="4Fe-4S ferredoxin-type" evidence="5">
    <location>
        <begin position="8"/>
        <end position="38"/>
    </location>
</feature>
<keyword evidence="1" id="KW-0004">4Fe-4S</keyword>
<dbReference type="RefSeq" id="WP_006983171.1">
    <property type="nucleotide sequence ID" value="NZ_ABVL01000030.1"/>
</dbReference>
<dbReference type="Proteomes" id="UP000005824">
    <property type="component" value="Unassembled WGS sequence"/>
</dbReference>
<keyword evidence="7" id="KW-1185">Reference proteome</keyword>
<feature type="domain" description="4Fe-4S ferredoxin-type" evidence="5">
    <location>
        <begin position="80"/>
        <end position="110"/>
    </location>
</feature>
<keyword evidence="2" id="KW-0479">Metal-binding</keyword>
<dbReference type="Pfam" id="PF13247">
    <property type="entry name" value="Fer4_11"/>
    <property type="match status" value="1"/>
</dbReference>
<accession>B4DAB0</accession>
<dbReference type="InParanoid" id="B4DAB0"/>
<reference evidence="6 7" key="1">
    <citation type="journal article" date="2011" name="J. Bacteriol.">
        <title>Genome sequence of Chthoniobacter flavus Ellin428, an aerobic heterotrophic soil bacterium.</title>
        <authorList>
            <person name="Kant R."/>
            <person name="van Passel M.W."/>
            <person name="Palva A."/>
            <person name="Lucas S."/>
            <person name="Lapidus A."/>
            <person name="Glavina Del Rio T."/>
            <person name="Dalin E."/>
            <person name="Tice H."/>
            <person name="Bruce D."/>
            <person name="Goodwin L."/>
            <person name="Pitluck S."/>
            <person name="Larimer F.W."/>
            <person name="Land M.L."/>
            <person name="Hauser L."/>
            <person name="Sangwan P."/>
            <person name="de Vos W.M."/>
            <person name="Janssen P.H."/>
            <person name="Smidt H."/>
        </authorList>
    </citation>
    <scope>NUCLEOTIDE SEQUENCE [LARGE SCALE GENOMIC DNA]</scope>
    <source>
        <strain evidence="6 7">Ellin428</strain>
    </source>
</reference>
<dbReference type="InterPro" id="IPR050954">
    <property type="entry name" value="ET_IronSulfur_Cluster-Binding"/>
</dbReference>
<dbReference type="AlphaFoldDB" id="B4DAB0"/>
<evidence type="ECO:0000256" key="1">
    <source>
        <dbReference type="ARBA" id="ARBA00022485"/>
    </source>
</evidence>
<evidence type="ECO:0000256" key="2">
    <source>
        <dbReference type="ARBA" id="ARBA00022723"/>
    </source>
</evidence>
<dbReference type="FunCoup" id="B4DAB0">
    <property type="interactions" value="40"/>
</dbReference>
<evidence type="ECO:0000313" key="7">
    <source>
        <dbReference type="Proteomes" id="UP000005824"/>
    </source>
</evidence>
<gene>
    <name evidence="6" type="ORF">CfE428DRAFT_5850</name>
</gene>
<dbReference type="STRING" id="497964.CfE428DRAFT_5850"/>
<dbReference type="InterPro" id="IPR017896">
    <property type="entry name" value="4Fe4S_Fe-S-bd"/>
</dbReference>
<organism evidence="6 7">
    <name type="scientific">Chthoniobacter flavus Ellin428</name>
    <dbReference type="NCBI Taxonomy" id="497964"/>
    <lineage>
        <taxon>Bacteria</taxon>
        <taxon>Pseudomonadati</taxon>
        <taxon>Verrucomicrobiota</taxon>
        <taxon>Spartobacteria</taxon>
        <taxon>Chthoniobacterales</taxon>
        <taxon>Chthoniobacteraceae</taxon>
        <taxon>Chthoniobacter</taxon>
    </lineage>
</organism>
<keyword evidence="4" id="KW-0411">Iron-sulfur</keyword>
<dbReference type="Gene3D" id="3.30.70.20">
    <property type="match status" value="2"/>
</dbReference>
<evidence type="ECO:0000256" key="4">
    <source>
        <dbReference type="ARBA" id="ARBA00023014"/>
    </source>
</evidence>
<dbReference type="EMBL" id="ABVL01000030">
    <property type="protein sequence ID" value="EDY16571.1"/>
    <property type="molecule type" value="Genomic_DNA"/>
</dbReference>
<dbReference type="PROSITE" id="PS51379">
    <property type="entry name" value="4FE4S_FER_2"/>
    <property type="match status" value="3"/>
</dbReference>
<dbReference type="Pfam" id="PF12797">
    <property type="entry name" value="Fer4_2"/>
    <property type="match status" value="1"/>
</dbReference>
<proteinExistence type="predicted"/>